<dbReference type="RefSeq" id="WP_265688715.1">
    <property type="nucleotide sequence ID" value="NZ_JAKRRX010000124.1"/>
</dbReference>
<organism evidence="1 2">
    <name type="scientific">Vibrio paucivorans</name>
    <dbReference type="NCBI Taxonomy" id="2829489"/>
    <lineage>
        <taxon>Bacteria</taxon>
        <taxon>Pseudomonadati</taxon>
        <taxon>Pseudomonadota</taxon>
        <taxon>Gammaproteobacteria</taxon>
        <taxon>Vibrionales</taxon>
        <taxon>Vibrionaceae</taxon>
        <taxon>Vibrio</taxon>
    </lineage>
</organism>
<evidence type="ECO:0000313" key="1">
    <source>
        <dbReference type="EMBL" id="MCW8335576.1"/>
    </source>
</evidence>
<dbReference type="Proteomes" id="UP001155586">
    <property type="component" value="Unassembled WGS sequence"/>
</dbReference>
<accession>A0A9X3HTE2</accession>
<dbReference type="AlphaFoldDB" id="A0A9X3HTE2"/>
<dbReference type="InterPro" id="IPR023696">
    <property type="entry name" value="Ureohydrolase_dom_sf"/>
</dbReference>
<comment type="caution">
    <text evidence="1">The sequence shown here is derived from an EMBL/GenBank/DDBJ whole genome shotgun (WGS) entry which is preliminary data.</text>
</comment>
<gene>
    <name evidence="1" type="ORF">MD483_17335</name>
</gene>
<dbReference type="Gene3D" id="3.40.800.10">
    <property type="entry name" value="Ureohydrolase domain"/>
    <property type="match status" value="1"/>
</dbReference>
<keyword evidence="2" id="KW-1185">Reference proteome</keyword>
<evidence type="ECO:0000313" key="2">
    <source>
        <dbReference type="Proteomes" id="UP001155586"/>
    </source>
</evidence>
<name>A0A9X3HTE2_9VIBR</name>
<protein>
    <submittedName>
        <fullName evidence="1">Arginase</fullName>
    </submittedName>
</protein>
<dbReference type="EMBL" id="JAKRRX010000124">
    <property type="protein sequence ID" value="MCW8335576.1"/>
    <property type="molecule type" value="Genomic_DNA"/>
</dbReference>
<sequence length="278" mass="31440">MLRLFKHISFGREVASSAHMAALFTVSEQLKPMTELEFEYAEQTMETAYDWLFPSPSTCAFANAGHFSLHDHNANGFQVRLTHFLGQRVLPVVLANTHEALLHSLPFVSLGGKEVGIIHIGAQFQLKPSLELCVGSAYHFALSRYNDCRAFYLGIDENSIDAKTIEYAEDLGCDWMTATECTFRNRFQLKSQLSSYLAHCDEVVLDIDLASLMPQAMVNLSAHLELQMAMRMIRQCMMAGKVKLIQMVGQHEKVVYHKHTQKLWADIVQMLPSRNRAA</sequence>
<dbReference type="SUPFAM" id="SSF52768">
    <property type="entry name" value="Arginase/deacetylase"/>
    <property type="match status" value="1"/>
</dbReference>
<proteinExistence type="predicted"/>
<reference evidence="1" key="1">
    <citation type="submission" date="2022-02" db="EMBL/GenBank/DDBJ databases">
        <title>Vibrio sp. nov., a new bacterium isolated from Bohai sea, China.</title>
        <authorList>
            <person name="Yuan Y."/>
        </authorList>
    </citation>
    <scope>NUCLEOTIDE SEQUENCE</scope>
    <source>
        <strain evidence="1">DBSS07</strain>
    </source>
</reference>